<feature type="domain" description="N-acetyltransferase" evidence="1">
    <location>
        <begin position="115"/>
        <end position="178"/>
    </location>
</feature>
<dbReference type="Proteomes" id="UP000285301">
    <property type="component" value="Unassembled WGS sequence"/>
</dbReference>
<organism evidence="2 3">
    <name type="scientific">Dinothrombium tinctorium</name>
    <dbReference type="NCBI Taxonomy" id="1965070"/>
    <lineage>
        <taxon>Eukaryota</taxon>
        <taxon>Metazoa</taxon>
        <taxon>Ecdysozoa</taxon>
        <taxon>Arthropoda</taxon>
        <taxon>Chelicerata</taxon>
        <taxon>Arachnida</taxon>
        <taxon>Acari</taxon>
        <taxon>Acariformes</taxon>
        <taxon>Trombidiformes</taxon>
        <taxon>Prostigmata</taxon>
        <taxon>Anystina</taxon>
        <taxon>Parasitengona</taxon>
        <taxon>Trombidioidea</taxon>
        <taxon>Trombidiidae</taxon>
        <taxon>Dinothrombium</taxon>
    </lineage>
</organism>
<dbReference type="PANTHER" id="PTHR20905">
    <property type="entry name" value="N-ACETYLTRANSFERASE-RELATED"/>
    <property type="match status" value="1"/>
</dbReference>
<gene>
    <name evidence="2" type="ORF">B4U79_17044</name>
</gene>
<accession>A0A443Q8D9</accession>
<dbReference type="GO" id="GO:0008080">
    <property type="term" value="F:N-acetyltransferase activity"/>
    <property type="evidence" value="ECO:0007669"/>
    <property type="project" value="TreeGrafter"/>
</dbReference>
<sequence length="217" mass="25172">MNSNIRYRILAAEDELEASKLLKDVFDSRAPVTTFVRQNSEIKYDYIPEKSVSEFSKQQLSLVCEDISQSIGERIVGINICSKLEFNESVDEDDLLCCFLKQVIGEWLHLHPELQRNELSHKVFHIEYLAVKDGYENLGIATQLMIESLKLAKQNNFQIVLVEAFGHRSQRIFGEKLKFKQLNSLAYENFVFKGKKIFNGLKNPREIVVYEKNLDSF</sequence>
<dbReference type="STRING" id="1965070.A0A443Q8D9"/>
<dbReference type="OrthoDB" id="2115692at2759"/>
<dbReference type="Gene3D" id="3.40.630.30">
    <property type="match status" value="1"/>
</dbReference>
<proteinExistence type="predicted"/>
<protein>
    <recommendedName>
        <fullName evidence="1">N-acetyltransferase domain-containing protein</fullName>
    </recommendedName>
</protein>
<dbReference type="Pfam" id="PF00583">
    <property type="entry name" value="Acetyltransf_1"/>
    <property type="match status" value="1"/>
</dbReference>
<dbReference type="CDD" id="cd04301">
    <property type="entry name" value="NAT_SF"/>
    <property type="match status" value="1"/>
</dbReference>
<dbReference type="InterPro" id="IPR016181">
    <property type="entry name" value="Acyl_CoA_acyltransferase"/>
</dbReference>
<dbReference type="EMBL" id="NCKU01015800">
    <property type="protein sequence ID" value="RWR99305.1"/>
    <property type="molecule type" value="Genomic_DNA"/>
</dbReference>
<name>A0A443Q8D9_9ACAR</name>
<reference evidence="2 3" key="1">
    <citation type="journal article" date="2018" name="Gigascience">
        <title>Genomes of trombidid mites reveal novel predicted allergens and laterally-transferred genes associated with secondary metabolism.</title>
        <authorList>
            <person name="Dong X."/>
            <person name="Chaisiri K."/>
            <person name="Xia D."/>
            <person name="Armstrong S.D."/>
            <person name="Fang Y."/>
            <person name="Donnelly M.J."/>
            <person name="Kadowaki T."/>
            <person name="McGarry J.W."/>
            <person name="Darby A.C."/>
            <person name="Makepeace B.L."/>
        </authorList>
    </citation>
    <scope>NUCLEOTIDE SEQUENCE [LARGE SCALE GENOMIC DNA]</scope>
    <source>
        <strain evidence="2">UoL-WK</strain>
    </source>
</reference>
<evidence type="ECO:0000259" key="1">
    <source>
        <dbReference type="Pfam" id="PF00583"/>
    </source>
</evidence>
<comment type="caution">
    <text evidence="2">The sequence shown here is derived from an EMBL/GenBank/DDBJ whole genome shotgun (WGS) entry which is preliminary data.</text>
</comment>
<dbReference type="InterPro" id="IPR000182">
    <property type="entry name" value="GNAT_dom"/>
</dbReference>
<keyword evidence="3" id="KW-1185">Reference proteome</keyword>
<dbReference type="PANTHER" id="PTHR20905:SF1">
    <property type="entry name" value="AT07410P-RELATED"/>
    <property type="match status" value="1"/>
</dbReference>
<evidence type="ECO:0000313" key="2">
    <source>
        <dbReference type="EMBL" id="RWR99305.1"/>
    </source>
</evidence>
<dbReference type="AlphaFoldDB" id="A0A443Q8D9"/>
<dbReference type="SUPFAM" id="SSF55729">
    <property type="entry name" value="Acyl-CoA N-acyltransferases (Nat)"/>
    <property type="match status" value="1"/>
</dbReference>
<evidence type="ECO:0000313" key="3">
    <source>
        <dbReference type="Proteomes" id="UP000285301"/>
    </source>
</evidence>